<dbReference type="SMART" id="SM00387">
    <property type="entry name" value="HATPase_c"/>
    <property type="match status" value="1"/>
</dbReference>
<evidence type="ECO:0000256" key="12">
    <source>
        <dbReference type="ARBA" id="ARBA00022840"/>
    </source>
</evidence>
<proteinExistence type="predicted"/>
<evidence type="ECO:0000256" key="8">
    <source>
        <dbReference type="ARBA" id="ARBA00022553"/>
    </source>
</evidence>
<keyword evidence="22" id="KW-1185">Reference proteome</keyword>
<evidence type="ECO:0000256" key="18">
    <source>
        <dbReference type="SAM" id="MobiDB-lite"/>
    </source>
</evidence>
<dbReference type="PANTHER" id="PTHR24421">
    <property type="entry name" value="NITRATE/NITRITE SENSOR PROTEIN NARX-RELATED"/>
    <property type="match status" value="1"/>
</dbReference>
<name>A0A543KJL3_9MICO</name>
<evidence type="ECO:0000256" key="5">
    <source>
        <dbReference type="ARBA" id="ARBA00017322"/>
    </source>
</evidence>
<dbReference type="InterPro" id="IPR003594">
    <property type="entry name" value="HATPase_dom"/>
</dbReference>
<dbReference type="InterPro" id="IPR036890">
    <property type="entry name" value="HATPase_C_sf"/>
</dbReference>
<keyword evidence="9" id="KW-0808">Transferase</keyword>
<reference evidence="21 22" key="1">
    <citation type="submission" date="2019-06" db="EMBL/GenBank/DDBJ databases">
        <title>Sequencing the genomes of 1000 actinobacteria strains.</title>
        <authorList>
            <person name="Klenk H.-P."/>
        </authorList>
    </citation>
    <scope>NUCLEOTIDE SEQUENCE [LARGE SCALE GENOMIC DNA]</scope>
    <source>
        <strain evidence="21 22">DSM 12362</strain>
    </source>
</reference>
<comment type="cofactor">
    <cofactor evidence="2">
        <name>[4Fe-4S] cluster</name>
        <dbReference type="ChEBI" id="CHEBI:49883"/>
    </cofactor>
</comment>
<evidence type="ECO:0000256" key="19">
    <source>
        <dbReference type="SAM" id="Phobius"/>
    </source>
</evidence>
<evidence type="ECO:0000256" key="4">
    <source>
        <dbReference type="ARBA" id="ARBA00012438"/>
    </source>
</evidence>
<feature type="region of interest" description="Disordered" evidence="18">
    <location>
        <begin position="435"/>
        <end position="460"/>
    </location>
</feature>
<evidence type="ECO:0000256" key="10">
    <source>
        <dbReference type="ARBA" id="ARBA00022741"/>
    </source>
</evidence>
<evidence type="ECO:0000259" key="20">
    <source>
        <dbReference type="SMART" id="SM00387"/>
    </source>
</evidence>
<comment type="caution">
    <text evidence="21">The sequence shown here is derived from an EMBL/GenBank/DDBJ whole genome shotgun (WGS) entry which is preliminary data.</text>
</comment>
<dbReference type="GO" id="GO:0046983">
    <property type="term" value="F:protein dimerization activity"/>
    <property type="evidence" value="ECO:0007669"/>
    <property type="project" value="InterPro"/>
</dbReference>
<keyword evidence="13" id="KW-0408">Iron</keyword>
<feature type="transmembrane region" description="Helical" evidence="19">
    <location>
        <begin position="45"/>
        <end position="72"/>
    </location>
</feature>
<dbReference type="SUPFAM" id="SSF55874">
    <property type="entry name" value="ATPase domain of HSP90 chaperone/DNA topoisomerase II/histidine kinase"/>
    <property type="match status" value="1"/>
</dbReference>
<organism evidence="21 22">
    <name type="scientific">Ornithinimicrobium humiphilum</name>
    <dbReference type="NCBI Taxonomy" id="125288"/>
    <lineage>
        <taxon>Bacteria</taxon>
        <taxon>Bacillati</taxon>
        <taxon>Actinomycetota</taxon>
        <taxon>Actinomycetes</taxon>
        <taxon>Micrococcales</taxon>
        <taxon>Ornithinimicrobiaceae</taxon>
        <taxon>Ornithinimicrobium</taxon>
    </lineage>
</organism>
<evidence type="ECO:0000256" key="6">
    <source>
        <dbReference type="ARBA" id="ARBA00022485"/>
    </source>
</evidence>
<feature type="transmembrane region" description="Helical" evidence="19">
    <location>
        <begin position="190"/>
        <end position="211"/>
    </location>
</feature>
<dbReference type="InterPro" id="IPR004358">
    <property type="entry name" value="Sig_transdc_His_kin-like_C"/>
</dbReference>
<evidence type="ECO:0000256" key="3">
    <source>
        <dbReference type="ARBA" id="ARBA00004496"/>
    </source>
</evidence>
<evidence type="ECO:0000256" key="17">
    <source>
        <dbReference type="ARBA" id="ARBA00030800"/>
    </source>
</evidence>
<sequence length="460" mass="48036">MTAPALPSEGAGTTGPPPPLPGRVPDGTFANPPVRPRLLRRWAQGWWVAVGLVLGLGTALAALVIVSLTVAGLFSTPVMGAGLVLVALGLWAAWLLGRAHRWMLTVFSGIDVGPVPVSGAPTWRRVLGLDEPRLRALGWAALHGLWGVLAGLLVLGLLVQGVALAALPFLSTVAPEDGVRVLWLLRVSTSTGYAVGGLGGLVMLLAVPWVARGLGSVDVALARWLLGDDPQRQLREMSHRVETLAASRSETIDSVEAERRRIERDLHDGPQQRLVAIAMNLGLARSTLDSDPDGARALIDEAHAAAKEAIVEMRQVARGIVPPILTDRGLDAAVSALAARSPVPVSVSIHLPDPAVRRPDPTVEAIAYFCVSEALTNVAKHSGARRATVDLGLRDGPAGEQLSVVVGDDGRGGAALGRGTGLTGLRQRVASVDGELHVDSPPGAGTTLSITLPMRPGRTR</sequence>
<comment type="function">
    <text evidence="16">Member of the two-component regulatory system NreB/NreC involved in the control of dissimilatory nitrate/nitrite reduction in response to oxygen. NreB functions as a direct oxygen sensor histidine kinase which is autophosphorylated, in the absence of oxygen, probably at the conserved histidine residue, and transfers its phosphate group probably to a conserved aspartate residue of NreC. NreB/NreC activates the expression of the nitrate (narGHJI) and nitrite (nir) reductase operons, as well as the putative nitrate transporter gene narT.</text>
</comment>
<dbReference type="EC" id="2.7.13.3" evidence="4"/>
<protein>
    <recommendedName>
        <fullName evidence="5">Oxygen sensor histidine kinase NreB</fullName>
        <ecNumber evidence="4">2.7.13.3</ecNumber>
    </recommendedName>
    <alternativeName>
        <fullName evidence="17">Nitrogen regulation protein B</fullName>
    </alternativeName>
</protein>
<keyword evidence="19" id="KW-1133">Transmembrane helix</keyword>
<dbReference type="PANTHER" id="PTHR24421:SF10">
    <property type="entry name" value="NITRATE_NITRITE SENSOR PROTEIN NARQ"/>
    <property type="match status" value="1"/>
</dbReference>
<evidence type="ECO:0000313" key="22">
    <source>
        <dbReference type="Proteomes" id="UP000315133"/>
    </source>
</evidence>
<accession>A0A543KJL3</accession>
<keyword evidence="11 21" id="KW-0418">Kinase</keyword>
<dbReference type="Pfam" id="PF07730">
    <property type="entry name" value="HisKA_3"/>
    <property type="match status" value="1"/>
</dbReference>
<dbReference type="GO" id="GO:0051539">
    <property type="term" value="F:4 iron, 4 sulfur cluster binding"/>
    <property type="evidence" value="ECO:0007669"/>
    <property type="project" value="UniProtKB-KW"/>
</dbReference>
<keyword evidence="6" id="KW-0004">4Fe-4S</keyword>
<keyword evidence="19" id="KW-0472">Membrane</keyword>
<keyword evidence="10" id="KW-0547">Nucleotide-binding</keyword>
<dbReference type="Pfam" id="PF02518">
    <property type="entry name" value="HATPase_c"/>
    <property type="match status" value="1"/>
</dbReference>
<evidence type="ECO:0000256" key="9">
    <source>
        <dbReference type="ARBA" id="ARBA00022679"/>
    </source>
</evidence>
<keyword evidence="15" id="KW-0411">Iron-sulfur</keyword>
<dbReference type="InterPro" id="IPR025828">
    <property type="entry name" value="Put_sensor_dom"/>
</dbReference>
<comment type="subcellular location">
    <subcellularLocation>
        <location evidence="3">Cytoplasm</location>
    </subcellularLocation>
</comment>
<dbReference type="GO" id="GO:0005737">
    <property type="term" value="C:cytoplasm"/>
    <property type="evidence" value="ECO:0007669"/>
    <property type="project" value="UniProtKB-SubCell"/>
</dbReference>
<evidence type="ECO:0000256" key="11">
    <source>
        <dbReference type="ARBA" id="ARBA00022777"/>
    </source>
</evidence>
<evidence type="ECO:0000256" key="1">
    <source>
        <dbReference type="ARBA" id="ARBA00000085"/>
    </source>
</evidence>
<comment type="catalytic activity">
    <reaction evidence="1">
        <text>ATP + protein L-histidine = ADP + protein N-phospho-L-histidine.</text>
        <dbReference type="EC" id="2.7.13.3"/>
    </reaction>
</comment>
<gene>
    <name evidence="21" type="ORF">FB476_0097</name>
</gene>
<dbReference type="PRINTS" id="PR00344">
    <property type="entry name" value="BCTRLSENSOR"/>
</dbReference>
<keyword evidence="19" id="KW-0812">Transmembrane</keyword>
<evidence type="ECO:0000256" key="14">
    <source>
        <dbReference type="ARBA" id="ARBA00023012"/>
    </source>
</evidence>
<dbReference type="Pfam" id="PF13796">
    <property type="entry name" value="Sensor"/>
    <property type="match status" value="1"/>
</dbReference>
<dbReference type="EMBL" id="VFPU01000001">
    <property type="protein sequence ID" value="TQM95258.1"/>
    <property type="molecule type" value="Genomic_DNA"/>
</dbReference>
<dbReference type="CDD" id="cd16917">
    <property type="entry name" value="HATPase_UhpB-NarQ-NarX-like"/>
    <property type="match status" value="1"/>
</dbReference>
<dbReference type="InterPro" id="IPR011712">
    <property type="entry name" value="Sig_transdc_His_kin_sub3_dim/P"/>
</dbReference>
<feature type="transmembrane region" description="Helical" evidence="19">
    <location>
        <begin position="78"/>
        <end position="97"/>
    </location>
</feature>
<feature type="region of interest" description="Disordered" evidence="18">
    <location>
        <begin position="1"/>
        <end position="27"/>
    </location>
</feature>
<dbReference type="OrthoDB" id="5242012at2"/>
<keyword evidence="7" id="KW-0963">Cytoplasm</keyword>
<dbReference type="InterPro" id="IPR050482">
    <property type="entry name" value="Sensor_HK_TwoCompSys"/>
</dbReference>
<dbReference type="GO" id="GO:0016020">
    <property type="term" value="C:membrane"/>
    <property type="evidence" value="ECO:0007669"/>
    <property type="project" value="InterPro"/>
</dbReference>
<evidence type="ECO:0000256" key="15">
    <source>
        <dbReference type="ARBA" id="ARBA00023014"/>
    </source>
</evidence>
<dbReference type="GO" id="GO:0000155">
    <property type="term" value="F:phosphorelay sensor kinase activity"/>
    <property type="evidence" value="ECO:0007669"/>
    <property type="project" value="InterPro"/>
</dbReference>
<keyword evidence="14" id="KW-0902">Two-component regulatory system</keyword>
<evidence type="ECO:0000256" key="2">
    <source>
        <dbReference type="ARBA" id="ARBA00001966"/>
    </source>
</evidence>
<dbReference type="AlphaFoldDB" id="A0A543KJL3"/>
<dbReference type="Gene3D" id="3.30.565.10">
    <property type="entry name" value="Histidine kinase-like ATPase, C-terminal domain"/>
    <property type="match status" value="1"/>
</dbReference>
<evidence type="ECO:0000313" key="21">
    <source>
        <dbReference type="EMBL" id="TQM95258.1"/>
    </source>
</evidence>
<evidence type="ECO:0000256" key="16">
    <source>
        <dbReference type="ARBA" id="ARBA00024827"/>
    </source>
</evidence>
<feature type="domain" description="Histidine kinase/HSP90-like ATPase" evidence="20">
    <location>
        <begin position="362"/>
        <end position="456"/>
    </location>
</feature>
<dbReference type="Proteomes" id="UP000315133">
    <property type="component" value="Unassembled WGS sequence"/>
</dbReference>
<evidence type="ECO:0000256" key="13">
    <source>
        <dbReference type="ARBA" id="ARBA00023004"/>
    </source>
</evidence>
<keyword evidence="8" id="KW-0597">Phosphoprotein</keyword>
<dbReference type="GO" id="GO:0005524">
    <property type="term" value="F:ATP binding"/>
    <property type="evidence" value="ECO:0007669"/>
    <property type="project" value="UniProtKB-KW"/>
</dbReference>
<dbReference type="RefSeq" id="WP_141817041.1">
    <property type="nucleotide sequence ID" value="NZ_BAAAIL010000003.1"/>
</dbReference>
<keyword evidence="12" id="KW-0067">ATP-binding</keyword>
<evidence type="ECO:0000256" key="7">
    <source>
        <dbReference type="ARBA" id="ARBA00022490"/>
    </source>
</evidence>
<keyword evidence="15" id="KW-0479">Metal-binding</keyword>
<feature type="transmembrane region" description="Helical" evidence="19">
    <location>
        <begin position="145"/>
        <end position="170"/>
    </location>
</feature>
<dbReference type="Gene3D" id="1.20.5.1930">
    <property type="match status" value="1"/>
</dbReference>